<evidence type="ECO:0000256" key="3">
    <source>
        <dbReference type="ARBA" id="ARBA00022448"/>
    </source>
</evidence>
<evidence type="ECO:0000256" key="2">
    <source>
        <dbReference type="ARBA" id="ARBA00007998"/>
    </source>
</evidence>
<dbReference type="PANTHER" id="PTHR34975">
    <property type="entry name" value="SPORE GERMINATION PROTEIN A2"/>
    <property type="match status" value="1"/>
</dbReference>
<dbReference type="RefSeq" id="WP_324718212.1">
    <property type="nucleotide sequence ID" value="NZ_CP141615.1"/>
</dbReference>
<evidence type="ECO:0000313" key="10">
    <source>
        <dbReference type="Proteomes" id="UP001332192"/>
    </source>
</evidence>
<keyword evidence="3" id="KW-0813">Transport</keyword>
<dbReference type="Pfam" id="PF03845">
    <property type="entry name" value="Spore_permease"/>
    <property type="match status" value="1"/>
</dbReference>
<feature type="transmembrane region" description="Helical" evidence="8">
    <location>
        <begin position="347"/>
        <end position="368"/>
    </location>
</feature>
<evidence type="ECO:0000313" key="9">
    <source>
        <dbReference type="EMBL" id="WRP18942.1"/>
    </source>
</evidence>
<keyword evidence="4" id="KW-0309">Germination</keyword>
<dbReference type="InterPro" id="IPR004761">
    <property type="entry name" value="Spore_GerAB"/>
</dbReference>
<evidence type="ECO:0000256" key="4">
    <source>
        <dbReference type="ARBA" id="ARBA00022544"/>
    </source>
</evidence>
<feature type="transmembrane region" description="Helical" evidence="8">
    <location>
        <begin position="50"/>
        <end position="68"/>
    </location>
</feature>
<keyword evidence="5 8" id="KW-0812">Transmembrane</keyword>
<evidence type="ECO:0000256" key="5">
    <source>
        <dbReference type="ARBA" id="ARBA00022692"/>
    </source>
</evidence>
<feature type="transmembrane region" description="Helical" evidence="8">
    <location>
        <begin position="126"/>
        <end position="145"/>
    </location>
</feature>
<name>A0ABZ1C1I7_9FIRM</name>
<feature type="transmembrane region" description="Helical" evidence="8">
    <location>
        <begin position="22"/>
        <end position="43"/>
    </location>
</feature>
<keyword evidence="6 8" id="KW-1133">Transmembrane helix</keyword>
<evidence type="ECO:0000256" key="1">
    <source>
        <dbReference type="ARBA" id="ARBA00004141"/>
    </source>
</evidence>
<keyword evidence="10" id="KW-1185">Reference proteome</keyword>
<sequence length="379" mass="40171">MDAPAGRPGYRRPGDGLTSSQVFWFALTTRLTNLLALMPILTATRAGRDAWIALIASIPVGMGLAWAFSYGPSVMPGAGLAEQLRKPLGKWAGGLVTVLFVWSYLHRTTLVVRDYSEVVVSAVLPRTPLVVVVAVTGLAAAVIAFQDSPTVGRVISILGTVVVIAVVAIGLLLAPQIELARLQPVLQSGWRGLLSGVLAASAWHTQVFFYPAVAPSVLDHPRSRRALMAGVAAASGLGALLVVLVVSVMSEEVAAETQFPLLSAAQLVLIGEFIQRVDALAVGAWGLSLLSAAGLFLHSALLGLSELLGLGDHRRLVRPMALLVIVGAMVLAGDLKELKQFSEVRVLAPYMIGLVWVPTAVWVAATWWRRPGSPGRSRR</sequence>
<gene>
    <name evidence="9" type="ORF">U7230_07910</name>
</gene>
<protein>
    <submittedName>
        <fullName evidence="9">GerAB/ArcD/ProY family transporter</fullName>
    </submittedName>
</protein>
<feature type="transmembrane region" description="Helical" evidence="8">
    <location>
        <begin position="226"/>
        <end position="247"/>
    </location>
</feature>
<dbReference type="PANTHER" id="PTHR34975:SF2">
    <property type="entry name" value="SPORE GERMINATION PROTEIN A2"/>
    <property type="match status" value="1"/>
</dbReference>
<evidence type="ECO:0000256" key="7">
    <source>
        <dbReference type="ARBA" id="ARBA00023136"/>
    </source>
</evidence>
<dbReference type="EMBL" id="CP141615">
    <property type="protein sequence ID" value="WRP18942.1"/>
    <property type="molecule type" value="Genomic_DNA"/>
</dbReference>
<feature type="transmembrane region" description="Helical" evidence="8">
    <location>
        <begin position="151"/>
        <end position="173"/>
    </location>
</feature>
<evidence type="ECO:0000256" key="8">
    <source>
        <dbReference type="SAM" id="Phobius"/>
    </source>
</evidence>
<comment type="subcellular location">
    <subcellularLocation>
        <location evidence="1">Membrane</location>
        <topology evidence="1">Multi-pass membrane protein</topology>
    </subcellularLocation>
</comment>
<proteinExistence type="inferred from homology"/>
<reference evidence="9 10" key="1">
    <citation type="journal article" date="2024" name="Front. Microbiol.">
        <title>Novel thermophilic genera Geochorda gen. nov. and Carboxydochorda gen. nov. from the deep terrestrial subsurface reveal the ecophysiological diversity in the class Limnochordia.</title>
        <authorList>
            <person name="Karnachuk O.V."/>
            <person name="Lukina A.P."/>
            <person name="Avakyan M.R."/>
            <person name="Kadnikov V.V."/>
            <person name="Begmatov S."/>
            <person name="Beletsky A.V."/>
            <person name="Vlasova K.G."/>
            <person name="Novikov A.A."/>
            <person name="Shcherbakova V.A."/>
            <person name="Mardanov A.V."/>
            <person name="Ravin N.V."/>
        </authorList>
    </citation>
    <scope>NUCLEOTIDE SEQUENCE [LARGE SCALE GENOMIC DNA]</scope>
    <source>
        <strain evidence="9 10">L945</strain>
    </source>
</reference>
<feature type="transmembrane region" description="Helical" evidence="8">
    <location>
        <begin position="193"/>
        <end position="214"/>
    </location>
</feature>
<feature type="transmembrane region" description="Helical" evidence="8">
    <location>
        <begin position="316"/>
        <end position="335"/>
    </location>
</feature>
<evidence type="ECO:0000256" key="6">
    <source>
        <dbReference type="ARBA" id="ARBA00022989"/>
    </source>
</evidence>
<accession>A0ABZ1C1I7</accession>
<dbReference type="Proteomes" id="UP001332192">
    <property type="component" value="Chromosome"/>
</dbReference>
<feature type="transmembrane region" description="Helical" evidence="8">
    <location>
        <begin position="283"/>
        <end position="304"/>
    </location>
</feature>
<organism evidence="9 10">
    <name type="scientific">Carboxydichorda subterranea</name>
    <dbReference type="NCBI Taxonomy" id="3109565"/>
    <lineage>
        <taxon>Bacteria</taxon>
        <taxon>Bacillati</taxon>
        <taxon>Bacillota</taxon>
        <taxon>Limnochordia</taxon>
        <taxon>Limnochordales</taxon>
        <taxon>Geochordaceae</taxon>
        <taxon>Carboxydichorda</taxon>
    </lineage>
</organism>
<comment type="similarity">
    <text evidence="2">Belongs to the amino acid-polyamine-organocation (APC) superfamily. Spore germination protein (SGP) (TC 2.A.3.9) family.</text>
</comment>
<keyword evidence="7 8" id="KW-0472">Membrane</keyword>
<feature type="transmembrane region" description="Helical" evidence="8">
    <location>
        <begin position="88"/>
        <end position="105"/>
    </location>
</feature>